<name>A0A8S3VJQ5_MYTED</name>
<proteinExistence type="predicted"/>
<protein>
    <submittedName>
        <fullName evidence="1">Uncharacterized protein</fullName>
    </submittedName>
</protein>
<dbReference type="EMBL" id="CAJPWZ010003180">
    <property type="protein sequence ID" value="CAG2253866.1"/>
    <property type="molecule type" value="Genomic_DNA"/>
</dbReference>
<sequence>MHNQPELNAVSVRLYNYLCEDIGSEKIESEFISSGNIAEGLNLPGSDIDIMIRFKTLEVYENKPGDKEDVIILDTENALPGFALLKGSSKMYNQPELKSVSVQLYKFLCDEIVGSEKVIRYKRLYCKLHDDILNDSESAFISSGSSAEDEGDVIILDTENALPGFALLKEADEKEFPKTHNVDGTLTACLANSDIVEIQFDTDDDDDDDDDVDDIFEIHGPISTYDLLHKAFELLNDMEGDEKCELEELKAITSSDKFDVFFKLATGEEDFEQSLELM</sequence>
<dbReference type="AlphaFoldDB" id="A0A8S3VJQ5"/>
<reference evidence="1" key="1">
    <citation type="submission" date="2021-03" db="EMBL/GenBank/DDBJ databases">
        <authorList>
            <person name="Bekaert M."/>
        </authorList>
    </citation>
    <scope>NUCLEOTIDE SEQUENCE</scope>
</reference>
<dbReference type="Proteomes" id="UP000683360">
    <property type="component" value="Unassembled WGS sequence"/>
</dbReference>
<evidence type="ECO:0000313" key="2">
    <source>
        <dbReference type="Proteomes" id="UP000683360"/>
    </source>
</evidence>
<evidence type="ECO:0000313" key="1">
    <source>
        <dbReference type="EMBL" id="CAG2253866.1"/>
    </source>
</evidence>
<gene>
    <name evidence="1" type="ORF">MEDL_65375</name>
</gene>
<comment type="caution">
    <text evidence="1">The sequence shown here is derived from an EMBL/GenBank/DDBJ whole genome shotgun (WGS) entry which is preliminary data.</text>
</comment>
<organism evidence="1 2">
    <name type="scientific">Mytilus edulis</name>
    <name type="common">Blue mussel</name>
    <dbReference type="NCBI Taxonomy" id="6550"/>
    <lineage>
        <taxon>Eukaryota</taxon>
        <taxon>Metazoa</taxon>
        <taxon>Spiralia</taxon>
        <taxon>Lophotrochozoa</taxon>
        <taxon>Mollusca</taxon>
        <taxon>Bivalvia</taxon>
        <taxon>Autobranchia</taxon>
        <taxon>Pteriomorphia</taxon>
        <taxon>Mytilida</taxon>
        <taxon>Mytiloidea</taxon>
        <taxon>Mytilidae</taxon>
        <taxon>Mytilinae</taxon>
        <taxon>Mytilus</taxon>
    </lineage>
</organism>
<accession>A0A8S3VJQ5</accession>
<keyword evidence="2" id="KW-1185">Reference proteome</keyword>